<evidence type="ECO:0000313" key="11">
    <source>
        <dbReference type="Proteomes" id="UP000507470"/>
    </source>
</evidence>
<dbReference type="GO" id="GO:0098609">
    <property type="term" value="P:cell-cell adhesion"/>
    <property type="evidence" value="ECO:0007669"/>
    <property type="project" value="TreeGrafter"/>
</dbReference>
<evidence type="ECO:0008006" key="12">
    <source>
        <dbReference type="Google" id="ProtNLM"/>
    </source>
</evidence>
<keyword evidence="2 7" id="KW-0472">Membrane</keyword>
<dbReference type="SUPFAM" id="SSF49265">
    <property type="entry name" value="Fibronectin type III"/>
    <property type="match status" value="1"/>
</dbReference>
<dbReference type="PROSITE" id="PS50835">
    <property type="entry name" value="IG_LIKE"/>
    <property type="match status" value="3"/>
</dbReference>
<sequence>MQKLAMTSGYRYRLNGTIQYPVEFAVVQYYRNIKCECITHIAVFWTYEPEVIRIGETLALVCTVADVDIIDQGLIRQWTKGPELICYNGHPIDPIKYSEVVTNENQFKLQINNVTESDLQCNYQCRYSFATQTKKIEISRHNFEYPPANSTKATIKSNVSDESSTIQLHLKKVHPMPNCTVTVGDSQMSLDIVKHHTNGIYYEVYMIKRLANSIKCNGDFEVSCQLIKNYSIAVENKDLCKSEAFTDDSEIENELLVSLLTCFMVLIVVIMVSGFLIFKKRLKRRDSDQEEKNGKDTNNDVESQPCTSSSTISEDIISTTDVNFEEKENFLSQDMNTISGFLKLCVINVMLLSGKDMYISNTKNMFVGTQETVVLNCTCFKENGSSWRVLKTSTVIEPDKNESNQLYIPYTQGLLLNPKLKNPNINISGDYERGECNLIIRNFSADDTGTYKCEYWEAGVTSVIIDTYNVYLRSPPSNLKIQNSIDKDGKKLLRGIEKINLTIVCTVNSGKPEETLELQTNGSTIQRGREGRLEYSFVPTRKDNQQSFVCYAFSEILDNPLVYTVELDILYKPELIIPKINPPTLIEGNSTKLCCRAYGNPNIQTIEWKKNGESVLNDSDSYLCLEFIPLNRSDAGNYTCKATNIVGQSVQSMFYKVLYPPVTHITRLSFEHKIILTCNPRGEPIQYTFADWEHRSEFKDYIRSLRGTEDGKLTIYKAGSISRRHENDGVYTCKSSNGIPDIHGDLYQKGSILINDEGPPIFVKANKPIQFGQYSREINLTVLLYNKFGNIQANISKENKTLNTQTTMEKIATNDVLHNVNVTVNGTKMTFKMVLDKGEDFKEYTITACNQIGCNAYTVMIRSANSPEPPTNVSVLPYETYFKVSWFPGFNGGFSQTFFIEYKTETEEVWRQTASVMDNMQHTMTALLYDISPNTRYYVQVLSNNKIRQCIRNKTNFTLVLSLGESVENQLYQSSPFQNAAAVYHVLIQNETYQNLPALSQDDQTHQMRLYNENGANGQSVSYSNRSVLSQVHGLEIGESSLQYAEVIFEDVPTMQEVVIHGIADRTIYSDIDFMAQHVGQPCNRSESDSESDDDFLYVDGIENFVEKRGNNNS</sequence>
<name>A0A6J8CCH2_MYTCO</name>
<feature type="domain" description="Ig-like" evidence="8">
    <location>
        <begin position="573"/>
        <end position="651"/>
    </location>
</feature>
<proteinExistence type="predicted"/>
<dbReference type="Proteomes" id="UP000507470">
    <property type="component" value="Unassembled WGS sequence"/>
</dbReference>
<feature type="domain" description="Ig-like" evidence="8">
    <location>
        <begin position="55"/>
        <end position="137"/>
    </location>
</feature>
<keyword evidence="7" id="KW-0812">Transmembrane</keyword>
<feature type="region of interest" description="Disordered" evidence="6">
    <location>
        <begin position="287"/>
        <end position="312"/>
    </location>
</feature>
<evidence type="ECO:0000256" key="7">
    <source>
        <dbReference type="SAM" id="Phobius"/>
    </source>
</evidence>
<feature type="transmembrane region" description="Helical" evidence="7">
    <location>
        <begin position="255"/>
        <end position="278"/>
    </location>
</feature>
<dbReference type="Gene3D" id="2.60.40.10">
    <property type="entry name" value="Immunoglobulins"/>
    <property type="match status" value="5"/>
</dbReference>
<dbReference type="GO" id="GO:0050839">
    <property type="term" value="F:cell adhesion molecule binding"/>
    <property type="evidence" value="ECO:0007669"/>
    <property type="project" value="TreeGrafter"/>
</dbReference>
<dbReference type="CDD" id="cd00063">
    <property type="entry name" value="FN3"/>
    <property type="match status" value="1"/>
</dbReference>
<dbReference type="GO" id="GO:0005911">
    <property type="term" value="C:cell-cell junction"/>
    <property type="evidence" value="ECO:0007669"/>
    <property type="project" value="TreeGrafter"/>
</dbReference>
<evidence type="ECO:0000256" key="5">
    <source>
        <dbReference type="ARBA" id="ARBA00023319"/>
    </source>
</evidence>
<feature type="compositionally biased region" description="Basic and acidic residues" evidence="6">
    <location>
        <begin position="287"/>
        <end position="298"/>
    </location>
</feature>
<dbReference type="InterPro" id="IPR013783">
    <property type="entry name" value="Ig-like_fold"/>
</dbReference>
<gene>
    <name evidence="10" type="ORF">MCOR_28161</name>
</gene>
<evidence type="ECO:0000256" key="1">
    <source>
        <dbReference type="ARBA" id="ARBA00004479"/>
    </source>
</evidence>
<dbReference type="SMART" id="SM00408">
    <property type="entry name" value="IGc2"/>
    <property type="match status" value="1"/>
</dbReference>
<keyword evidence="4" id="KW-0325">Glycoprotein</keyword>
<dbReference type="CDD" id="cd00096">
    <property type="entry name" value="Ig"/>
    <property type="match status" value="1"/>
</dbReference>
<evidence type="ECO:0000256" key="6">
    <source>
        <dbReference type="SAM" id="MobiDB-lite"/>
    </source>
</evidence>
<dbReference type="InterPro" id="IPR003961">
    <property type="entry name" value="FN3_dom"/>
</dbReference>
<evidence type="ECO:0000259" key="9">
    <source>
        <dbReference type="PROSITE" id="PS50853"/>
    </source>
</evidence>
<keyword evidence="3" id="KW-1015">Disulfide bond</keyword>
<dbReference type="PANTHER" id="PTHR11640:SF31">
    <property type="entry name" value="IRREGULAR CHIASM C-ROUGHEST PROTEIN-RELATED"/>
    <property type="match status" value="1"/>
</dbReference>
<evidence type="ECO:0000259" key="8">
    <source>
        <dbReference type="PROSITE" id="PS50835"/>
    </source>
</evidence>
<evidence type="ECO:0000256" key="4">
    <source>
        <dbReference type="ARBA" id="ARBA00023180"/>
    </source>
</evidence>
<feature type="domain" description="Ig-like" evidence="8">
    <location>
        <begin position="660"/>
        <end position="738"/>
    </location>
</feature>
<dbReference type="Pfam" id="PF13927">
    <property type="entry name" value="Ig_3"/>
    <property type="match status" value="1"/>
</dbReference>
<evidence type="ECO:0000256" key="2">
    <source>
        <dbReference type="ARBA" id="ARBA00023136"/>
    </source>
</evidence>
<dbReference type="InterPro" id="IPR003598">
    <property type="entry name" value="Ig_sub2"/>
</dbReference>
<keyword evidence="7" id="KW-1133">Transmembrane helix</keyword>
<dbReference type="SMART" id="SM00060">
    <property type="entry name" value="FN3"/>
    <property type="match status" value="1"/>
</dbReference>
<dbReference type="GO" id="GO:0005886">
    <property type="term" value="C:plasma membrane"/>
    <property type="evidence" value="ECO:0007669"/>
    <property type="project" value="TreeGrafter"/>
</dbReference>
<evidence type="ECO:0000313" key="10">
    <source>
        <dbReference type="EMBL" id="CAC5393291.1"/>
    </source>
</evidence>
<dbReference type="PANTHER" id="PTHR11640">
    <property type="entry name" value="NEPHRIN"/>
    <property type="match status" value="1"/>
</dbReference>
<dbReference type="OrthoDB" id="6161364at2759"/>
<evidence type="ECO:0000256" key="3">
    <source>
        <dbReference type="ARBA" id="ARBA00023157"/>
    </source>
</evidence>
<dbReference type="InterPro" id="IPR007110">
    <property type="entry name" value="Ig-like_dom"/>
</dbReference>
<feature type="domain" description="Fibronectin type-III" evidence="9">
    <location>
        <begin position="866"/>
        <end position="966"/>
    </location>
</feature>
<dbReference type="PROSITE" id="PS50853">
    <property type="entry name" value="FN3"/>
    <property type="match status" value="1"/>
</dbReference>
<keyword evidence="11" id="KW-1185">Reference proteome</keyword>
<dbReference type="SUPFAM" id="SSF48726">
    <property type="entry name" value="Immunoglobulin"/>
    <property type="match status" value="4"/>
</dbReference>
<dbReference type="InterPro" id="IPR036116">
    <property type="entry name" value="FN3_sf"/>
</dbReference>
<dbReference type="InterPro" id="IPR051275">
    <property type="entry name" value="Cell_adhesion_signaling"/>
</dbReference>
<comment type="subcellular location">
    <subcellularLocation>
        <location evidence="1">Membrane</location>
        <topology evidence="1">Single-pass type I membrane protein</topology>
    </subcellularLocation>
</comment>
<dbReference type="AlphaFoldDB" id="A0A6J8CCH2"/>
<reference evidence="10 11" key="1">
    <citation type="submission" date="2020-06" db="EMBL/GenBank/DDBJ databases">
        <authorList>
            <person name="Li R."/>
            <person name="Bekaert M."/>
        </authorList>
    </citation>
    <scope>NUCLEOTIDE SEQUENCE [LARGE SCALE GENOMIC DNA]</scope>
    <source>
        <strain evidence="11">wild</strain>
    </source>
</reference>
<dbReference type="InterPro" id="IPR003599">
    <property type="entry name" value="Ig_sub"/>
</dbReference>
<dbReference type="InterPro" id="IPR036179">
    <property type="entry name" value="Ig-like_dom_sf"/>
</dbReference>
<protein>
    <recommendedName>
        <fullName evidence="12">HMCN</fullName>
    </recommendedName>
</protein>
<organism evidence="10 11">
    <name type="scientific">Mytilus coruscus</name>
    <name type="common">Sea mussel</name>
    <dbReference type="NCBI Taxonomy" id="42192"/>
    <lineage>
        <taxon>Eukaryota</taxon>
        <taxon>Metazoa</taxon>
        <taxon>Spiralia</taxon>
        <taxon>Lophotrochozoa</taxon>
        <taxon>Mollusca</taxon>
        <taxon>Bivalvia</taxon>
        <taxon>Autobranchia</taxon>
        <taxon>Pteriomorphia</taxon>
        <taxon>Mytilida</taxon>
        <taxon>Mytiloidea</taxon>
        <taxon>Mytilidae</taxon>
        <taxon>Mytilinae</taxon>
        <taxon>Mytilus</taxon>
    </lineage>
</organism>
<dbReference type="EMBL" id="CACVKT020005120">
    <property type="protein sequence ID" value="CAC5393291.1"/>
    <property type="molecule type" value="Genomic_DNA"/>
</dbReference>
<accession>A0A6J8CCH2</accession>
<keyword evidence="5" id="KW-0393">Immunoglobulin domain</keyword>
<dbReference type="SMART" id="SM00409">
    <property type="entry name" value="IG"/>
    <property type="match status" value="3"/>
</dbReference>